<feature type="transmembrane region" description="Helical" evidence="8">
    <location>
        <begin position="424"/>
        <end position="450"/>
    </location>
</feature>
<dbReference type="InterPro" id="IPR027815">
    <property type="entry name" value="CSC1/OSCA1-like_cyt"/>
</dbReference>
<name>A0ABP0E9H4_9ASCO</name>
<dbReference type="InterPro" id="IPR003864">
    <property type="entry name" value="CSC1/OSCA1-like_7TM"/>
</dbReference>
<keyword evidence="3" id="KW-0813">Transport</keyword>
<dbReference type="Pfam" id="PF02714">
    <property type="entry name" value="RSN1_7TM"/>
    <property type="match status" value="1"/>
</dbReference>
<feature type="domain" description="CSC1/OSCA1-like N-terminal transmembrane" evidence="11">
    <location>
        <begin position="15"/>
        <end position="164"/>
    </location>
</feature>
<keyword evidence="14" id="KW-1185">Reference proteome</keyword>
<feature type="region of interest" description="Disordered" evidence="7">
    <location>
        <begin position="750"/>
        <end position="794"/>
    </location>
</feature>
<evidence type="ECO:0000256" key="4">
    <source>
        <dbReference type="ARBA" id="ARBA00022692"/>
    </source>
</evidence>
<accession>A0ABP0E9H4</accession>
<dbReference type="InterPro" id="IPR032880">
    <property type="entry name" value="CSC1/OSCA1-like_N"/>
</dbReference>
<dbReference type="Pfam" id="PF12621">
    <property type="entry name" value="PHM7_ext"/>
    <property type="match status" value="1"/>
</dbReference>
<dbReference type="Pfam" id="PF14703">
    <property type="entry name" value="PHM7_cyt"/>
    <property type="match status" value="1"/>
</dbReference>
<evidence type="ECO:0000256" key="8">
    <source>
        <dbReference type="SAM" id="Phobius"/>
    </source>
</evidence>
<proteinExistence type="inferred from homology"/>
<protein>
    <submittedName>
        <fullName evidence="13">Phosphate metabolism protein 7</fullName>
    </submittedName>
</protein>
<keyword evidence="5 8" id="KW-1133">Transmembrane helix</keyword>
<feature type="domain" description="10TM putative phosphate transporter extracellular tail" evidence="10">
    <location>
        <begin position="806"/>
        <end position="896"/>
    </location>
</feature>
<evidence type="ECO:0000256" key="2">
    <source>
        <dbReference type="ARBA" id="ARBA00007779"/>
    </source>
</evidence>
<evidence type="ECO:0000256" key="6">
    <source>
        <dbReference type="ARBA" id="ARBA00023136"/>
    </source>
</evidence>
<comment type="subcellular location">
    <subcellularLocation>
        <location evidence="1">Membrane</location>
        <topology evidence="1">Multi-pass membrane protein</topology>
    </subcellularLocation>
</comment>
<sequence length="904" mass="101386">MASSGSGGTATSLSAFISSLIVNLIVFAVFLIIFVSLRKKQARVYEPRTTVETVPADLVPDENPRGAFSWLTHVLKKPEAFIIQQAGVDGYFFIRFLFEFCVVCYGGAIITWPILFPVNATNSNHLTEFNMLAFGNVKHKWRYLAHIFMSWIFFGFVLFLIYRELVYYTTFRHVVQTTPLYDSLLSSRTLLLTEVPENALEEGELRTYFPTATNVWYARDYAELDEKVKERTKLASKYEGALNKVISTAVKTRAKAIKKNKEPPSPVDDINKYLKDGKKRPTHRLKFLIGKKVDTLNYGAERLGELNKEIKKNQLECHANTQIPSVFIEFPTQLELQKAYQAIPYNTDFKNTKRHTGLAPDDVIWENLSLTTNKRRIKKIIANVVLTLMIIFWAIPVAVVGAISNINFLISKVHFLSFINNLPSFLLGLITGLLPVVALAILMSLVPPFIRKMGKVAGCITVQQVESFCQAWYYAFQVVHVFLVVTLASSATSVVTAVIDEPSSALKLLAEKIPPASNFYIAYLCLQGLAVSSGLLVQIVGLILSQFLGKILDSTPRAKWTRWNTLGQPAWSTVYPAYQLLVVIALCYAVIAPLVLGFTAVAFTLIYFAYVYTLTYVLQPNKTDARGRNYPSALFQMFVGLYLAEVCLLAMFVFTKNWVCVALEAVILAVTIGCHVYYKRIFLPLFDIVPISALKYASGDNTFQYPSHDQGLKEIKSEGENYWQGGNQLGLTGDHADQVLPHLDNSAASGPAASTLDNHSTDSRKPINDKSSDEKLAEPTYETKASTTTAGESQEKVKPVGWISRFFHPKTESFDLLRKVMPQVLFNYIEYNDDFIKTAYEDPAVNDDEPHIWIPRDELGLSEIQKNLALEQGVDVSDGNAIFNEKNSIEYTGPPPSYEEALKI</sequence>
<dbReference type="Pfam" id="PF13967">
    <property type="entry name" value="RSN1_TM"/>
    <property type="match status" value="1"/>
</dbReference>
<evidence type="ECO:0000259" key="11">
    <source>
        <dbReference type="Pfam" id="PF13967"/>
    </source>
</evidence>
<dbReference type="Proteomes" id="UP001497600">
    <property type="component" value="Chromosome C"/>
</dbReference>
<organism evidence="13 14">
    <name type="scientific">[Candida] anglica</name>
    <dbReference type="NCBI Taxonomy" id="148631"/>
    <lineage>
        <taxon>Eukaryota</taxon>
        <taxon>Fungi</taxon>
        <taxon>Dikarya</taxon>
        <taxon>Ascomycota</taxon>
        <taxon>Saccharomycotina</taxon>
        <taxon>Pichiomycetes</taxon>
        <taxon>Debaryomycetaceae</taxon>
        <taxon>Kurtzmaniella</taxon>
    </lineage>
</organism>
<feature type="compositionally biased region" description="Polar residues" evidence="7">
    <location>
        <begin position="783"/>
        <end position="792"/>
    </location>
</feature>
<evidence type="ECO:0000259" key="9">
    <source>
        <dbReference type="Pfam" id="PF02714"/>
    </source>
</evidence>
<evidence type="ECO:0000259" key="10">
    <source>
        <dbReference type="Pfam" id="PF12621"/>
    </source>
</evidence>
<feature type="transmembrane region" description="Helical" evidence="8">
    <location>
        <begin position="471"/>
        <end position="499"/>
    </location>
</feature>
<evidence type="ECO:0000256" key="7">
    <source>
        <dbReference type="SAM" id="MobiDB-lite"/>
    </source>
</evidence>
<evidence type="ECO:0000313" key="14">
    <source>
        <dbReference type="Proteomes" id="UP001497600"/>
    </source>
</evidence>
<feature type="transmembrane region" description="Helical" evidence="8">
    <location>
        <begin position="570"/>
        <end position="591"/>
    </location>
</feature>
<reference evidence="13 14" key="1">
    <citation type="submission" date="2024-01" db="EMBL/GenBank/DDBJ databases">
        <authorList>
            <consortium name="Genoscope - CEA"/>
            <person name="William W."/>
        </authorList>
    </citation>
    <scope>NUCLEOTIDE SEQUENCE [LARGE SCALE GENOMIC DNA]</scope>
    <source>
        <strain evidence="13 14">29B2s-10</strain>
    </source>
</reference>
<feature type="transmembrane region" description="Helical" evidence="8">
    <location>
        <begin position="12"/>
        <end position="35"/>
    </location>
</feature>
<evidence type="ECO:0000256" key="1">
    <source>
        <dbReference type="ARBA" id="ARBA00004141"/>
    </source>
</evidence>
<feature type="transmembrane region" description="Helical" evidence="8">
    <location>
        <begin position="519"/>
        <end position="549"/>
    </location>
</feature>
<feature type="transmembrane region" description="Helical" evidence="8">
    <location>
        <begin position="143"/>
        <end position="162"/>
    </location>
</feature>
<keyword evidence="6 8" id="KW-0472">Membrane</keyword>
<evidence type="ECO:0000259" key="12">
    <source>
        <dbReference type="Pfam" id="PF14703"/>
    </source>
</evidence>
<gene>
    <name evidence="13" type="primary">PHM7</name>
    <name evidence="13" type="ORF">CAAN4_C10110</name>
</gene>
<dbReference type="InterPro" id="IPR022257">
    <property type="entry name" value="PHM7_ext"/>
</dbReference>
<evidence type="ECO:0000256" key="3">
    <source>
        <dbReference type="ARBA" id="ARBA00022448"/>
    </source>
</evidence>
<keyword evidence="4 8" id="KW-0812">Transmembrane</keyword>
<feature type="transmembrane region" description="Helical" evidence="8">
    <location>
        <begin position="92"/>
        <end position="115"/>
    </location>
</feature>
<comment type="similarity">
    <text evidence="2">Belongs to the CSC1 (TC 1.A.17) family.</text>
</comment>
<feature type="transmembrane region" description="Helical" evidence="8">
    <location>
        <begin position="630"/>
        <end position="652"/>
    </location>
</feature>
<evidence type="ECO:0000313" key="13">
    <source>
        <dbReference type="EMBL" id="CAK7901031.1"/>
    </source>
</evidence>
<dbReference type="InterPro" id="IPR045122">
    <property type="entry name" value="Csc1-like"/>
</dbReference>
<dbReference type="EMBL" id="OZ004255">
    <property type="protein sequence ID" value="CAK7901031.1"/>
    <property type="molecule type" value="Genomic_DNA"/>
</dbReference>
<feature type="transmembrane region" description="Helical" evidence="8">
    <location>
        <begin position="658"/>
        <end position="678"/>
    </location>
</feature>
<feature type="domain" description="CSC1/OSCA1-like cytosolic" evidence="12">
    <location>
        <begin position="187"/>
        <end position="367"/>
    </location>
</feature>
<dbReference type="PANTHER" id="PTHR13018">
    <property type="entry name" value="PROBABLE MEMBRANE PROTEIN DUF221-RELATED"/>
    <property type="match status" value="1"/>
</dbReference>
<feature type="compositionally biased region" description="Basic and acidic residues" evidence="7">
    <location>
        <begin position="759"/>
        <end position="777"/>
    </location>
</feature>
<feature type="domain" description="CSC1/OSCA1-like 7TM region" evidence="9">
    <location>
        <begin position="378"/>
        <end position="652"/>
    </location>
</feature>
<dbReference type="PANTHER" id="PTHR13018:SF139">
    <property type="entry name" value="PHOSPHATE METABOLISM PROTEIN 7"/>
    <property type="match status" value="1"/>
</dbReference>
<feature type="transmembrane region" description="Helical" evidence="8">
    <location>
        <begin position="380"/>
        <end position="404"/>
    </location>
</feature>
<evidence type="ECO:0000256" key="5">
    <source>
        <dbReference type="ARBA" id="ARBA00022989"/>
    </source>
</evidence>